<dbReference type="PANTHER" id="PTHR43156:SF2">
    <property type="entry name" value="STAGE II SPORULATION PROTEIN E"/>
    <property type="match status" value="1"/>
</dbReference>
<feature type="domain" description="PPM-type phosphatase" evidence="2">
    <location>
        <begin position="2"/>
        <end position="166"/>
    </location>
</feature>
<dbReference type="GO" id="GO:0016791">
    <property type="term" value="F:phosphatase activity"/>
    <property type="evidence" value="ECO:0007669"/>
    <property type="project" value="TreeGrafter"/>
</dbReference>
<dbReference type="OrthoDB" id="118142at2"/>
<feature type="non-terminal residue" evidence="3">
    <location>
        <position position="1"/>
    </location>
</feature>
<comment type="caution">
    <text evidence="3">The sequence shown here is derived from an EMBL/GenBank/DDBJ whole genome shotgun (WGS) entry which is preliminary data.</text>
</comment>
<accession>A0A3A9ZTL8</accession>
<dbReference type="Gene3D" id="3.60.40.10">
    <property type="entry name" value="PPM-type phosphatase domain"/>
    <property type="match status" value="1"/>
</dbReference>
<dbReference type="InterPro" id="IPR001932">
    <property type="entry name" value="PPM-type_phosphatase-like_dom"/>
</dbReference>
<dbReference type="AlphaFoldDB" id="A0A3A9ZTL8"/>
<evidence type="ECO:0000313" key="4">
    <source>
        <dbReference type="Proteomes" id="UP000270343"/>
    </source>
</evidence>
<evidence type="ECO:0000256" key="1">
    <source>
        <dbReference type="ARBA" id="ARBA00022801"/>
    </source>
</evidence>
<dbReference type="InterPro" id="IPR036457">
    <property type="entry name" value="PPM-type-like_dom_sf"/>
</dbReference>
<reference evidence="3 4" key="1">
    <citation type="journal article" date="2015" name="Antonie Van Leeuwenhoek">
        <title>Streptomyces klenkii sp. nov., isolated from deep marine sediment.</title>
        <authorList>
            <person name="Veyisoglu A."/>
            <person name="Sahin N."/>
        </authorList>
    </citation>
    <scope>NUCLEOTIDE SEQUENCE [LARGE SCALE GENOMIC DNA]</scope>
    <source>
        <strain evidence="3 4">KCTC 29202</strain>
    </source>
</reference>
<dbReference type="SUPFAM" id="SSF81606">
    <property type="entry name" value="PP2C-like"/>
    <property type="match status" value="1"/>
</dbReference>
<dbReference type="SMART" id="SM00331">
    <property type="entry name" value="PP2C_SIG"/>
    <property type="match status" value="1"/>
</dbReference>
<gene>
    <name evidence="3" type="ORF">D7231_35635</name>
</gene>
<organism evidence="3 4">
    <name type="scientific">Streptomyces klenkii</name>
    <dbReference type="NCBI Taxonomy" id="1420899"/>
    <lineage>
        <taxon>Bacteria</taxon>
        <taxon>Bacillati</taxon>
        <taxon>Actinomycetota</taxon>
        <taxon>Actinomycetes</taxon>
        <taxon>Kitasatosporales</taxon>
        <taxon>Streptomycetaceae</taxon>
        <taxon>Streptomyces</taxon>
    </lineage>
</organism>
<proteinExistence type="predicted"/>
<dbReference type="PANTHER" id="PTHR43156">
    <property type="entry name" value="STAGE II SPORULATION PROTEIN E-RELATED"/>
    <property type="match status" value="1"/>
</dbReference>
<evidence type="ECO:0000313" key="3">
    <source>
        <dbReference type="EMBL" id="RKN51628.1"/>
    </source>
</evidence>
<dbReference type="RefSeq" id="WP_147449923.1">
    <property type="nucleotide sequence ID" value="NZ_RBAM01000184.1"/>
</dbReference>
<protein>
    <submittedName>
        <fullName evidence="3">Serine/threonine-protein phosphatase</fullName>
    </submittedName>
</protein>
<dbReference type="Proteomes" id="UP000270343">
    <property type="component" value="Unassembled WGS sequence"/>
</dbReference>
<sequence length="167" mass="17379">LMGQVRTAVHATAGAAPGEVLERANRLLTDLNPGLFTSCVYVHLNLRTRRALLANAGHPPPLLRHPDGRVTALRVEPGPLLGVMPGAVYPVLDVDLPAGSVLVLYTDGLIETPGEDLDASVAGLARAVAAVPEDAPVDALADELLAGVQARVRVRNDDIALLVLSLG</sequence>
<dbReference type="EMBL" id="RBAM01000184">
    <property type="protein sequence ID" value="RKN51628.1"/>
    <property type="molecule type" value="Genomic_DNA"/>
</dbReference>
<dbReference type="InterPro" id="IPR052016">
    <property type="entry name" value="Bact_Sigma-Reg"/>
</dbReference>
<name>A0A3A9ZTL8_9ACTN</name>
<keyword evidence="4" id="KW-1185">Reference proteome</keyword>
<keyword evidence="1" id="KW-0378">Hydrolase</keyword>
<dbReference type="Pfam" id="PF07228">
    <property type="entry name" value="SpoIIE"/>
    <property type="match status" value="1"/>
</dbReference>
<evidence type="ECO:0000259" key="2">
    <source>
        <dbReference type="SMART" id="SM00331"/>
    </source>
</evidence>